<organism evidence="1">
    <name type="scientific">Anguilla anguilla</name>
    <name type="common">European freshwater eel</name>
    <name type="synonym">Muraena anguilla</name>
    <dbReference type="NCBI Taxonomy" id="7936"/>
    <lineage>
        <taxon>Eukaryota</taxon>
        <taxon>Metazoa</taxon>
        <taxon>Chordata</taxon>
        <taxon>Craniata</taxon>
        <taxon>Vertebrata</taxon>
        <taxon>Euteleostomi</taxon>
        <taxon>Actinopterygii</taxon>
        <taxon>Neopterygii</taxon>
        <taxon>Teleostei</taxon>
        <taxon>Anguilliformes</taxon>
        <taxon>Anguillidae</taxon>
        <taxon>Anguilla</taxon>
    </lineage>
</organism>
<accession>A0A0E9UJW6</accession>
<proteinExistence type="predicted"/>
<protein>
    <submittedName>
        <fullName evidence="1">Uncharacterized protein</fullName>
    </submittedName>
</protein>
<dbReference type="EMBL" id="GBXM01042495">
    <property type="protein sequence ID" value="JAH66082.1"/>
    <property type="molecule type" value="Transcribed_RNA"/>
</dbReference>
<reference evidence="1" key="2">
    <citation type="journal article" date="2015" name="Fish Shellfish Immunol.">
        <title>Early steps in the European eel (Anguilla anguilla)-Vibrio vulnificus interaction in the gills: Role of the RtxA13 toxin.</title>
        <authorList>
            <person name="Callol A."/>
            <person name="Pajuelo D."/>
            <person name="Ebbesson L."/>
            <person name="Teles M."/>
            <person name="MacKenzie S."/>
            <person name="Amaro C."/>
        </authorList>
    </citation>
    <scope>NUCLEOTIDE SEQUENCE</scope>
</reference>
<sequence>MQLSDMTNYRGSNIFTLTG</sequence>
<reference evidence="1" key="1">
    <citation type="submission" date="2014-11" db="EMBL/GenBank/DDBJ databases">
        <authorList>
            <person name="Amaro Gonzalez C."/>
        </authorList>
    </citation>
    <scope>NUCLEOTIDE SEQUENCE</scope>
</reference>
<dbReference type="AlphaFoldDB" id="A0A0E9UJW6"/>
<name>A0A0E9UJW6_ANGAN</name>
<evidence type="ECO:0000313" key="1">
    <source>
        <dbReference type="EMBL" id="JAH66082.1"/>
    </source>
</evidence>